<comment type="caution">
    <text evidence="2">The sequence shown here is derived from an EMBL/GenBank/DDBJ whole genome shotgun (WGS) entry which is preliminary data.</text>
</comment>
<organism evidence="2 3">
    <name type="scientific">Paramecium primaurelia</name>
    <dbReference type="NCBI Taxonomy" id="5886"/>
    <lineage>
        <taxon>Eukaryota</taxon>
        <taxon>Sar</taxon>
        <taxon>Alveolata</taxon>
        <taxon>Ciliophora</taxon>
        <taxon>Intramacronucleata</taxon>
        <taxon>Oligohymenophorea</taxon>
        <taxon>Peniculida</taxon>
        <taxon>Parameciidae</taxon>
        <taxon>Paramecium</taxon>
    </lineage>
</organism>
<sequence length="251" mass="29759">MGCGGGKPQNKNPQAHQEPPNIMFEEPTISKENNTPNLKLEYILSQKPLEYLEKRGPNYDNLINKLVTEMNVQKMEFLSYNQLLVEKYGKINKEHNLGKELIESSINFMNQELEQFIKLEQLMDEQDQLLQQKTFKFLIELYLILQPMKTEIQSECYWFGHYMNKYYDQDHQISEQNNNPHAQISNLKSIELQLKQSIQKAIQKLQHRQRQQQLMKINNSQDEVMSKINQNQSGTHVHYARSQNQKYKTPI</sequence>
<keyword evidence="3" id="KW-1185">Reference proteome</keyword>
<accession>A0A8S1K170</accession>
<feature type="region of interest" description="Disordered" evidence="1">
    <location>
        <begin position="232"/>
        <end position="251"/>
    </location>
</feature>
<gene>
    <name evidence="2" type="ORF">PPRIM_AZ9-3.1.T0130312</name>
</gene>
<protein>
    <submittedName>
        <fullName evidence="2">Uncharacterized protein</fullName>
    </submittedName>
</protein>
<evidence type="ECO:0000313" key="3">
    <source>
        <dbReference type="Proteomes" id="UP000688137"/>
    </source>
</evidence>
<evidence type="ECO:0000256" key="1">
    <source>
        <dbReference type="SAM" id="MobiDB-lite"/>
    </source>
</evidence>
<dbReference type="EMBL" id="CAJJDM010000010">
    <property type="protein sequence ID" value="CAD8049198.1"/>
    <property type="molecule type" value="Genomic_DNA"/>
</dbReference>
<evidence type="ECO:0000313" key="2">
    <source>
        <dbReference type="EMBL" id="CAD8049198.1"/>
    </source>
</evidence>
<name>A0A8S1K170_PARPR</name>
<dbReference type="OMA" id="NIMFEEP"/>
<feature type="region of interest" description="Disordered" evidence="1">
    <location>
        <begin position="1"/>
        <end position="20"/>
    </location>
</feature>
<reference evidence="2" key="1">
    <citation type="submission" date="2021-01" db="EMBL/GenBank/DDBJ databases">
        <authorList>
            <consortium name="Genoscope - CEA"/>
            <person name="William W."/>
        </authorList>
    </citation>
    <scope>NUCLEOTIDE SEQUENCE</scope>
</reference>
<dbReference type="Proteomes" id="UP000688137">
    <property type="component" value="Unassembled WGS sequence"/>
</dbReference>
<dbReference type="AlphaFoldDB" id="A0A8S1K170"/>
<proteinExistence type="predicted"/>